<gene>
    <name evidence="1" type="ORF">TNCV_930491</name>
</gene>
<name>A0A8X6W2F7_TRICX</name>
<dbReference type="AlphaFoldDB" id="A0A8X6W2F7"/>
<dbReference type="EMBL" id="BMAU01021378">
    <property type="protein sequence ID" value="GFY26908.1"/>
    <property type="molecule type" value="Genomic_DNA"/>
</dbReference>
<evidence type="ECO:0000313" key="1">
    <source>
        <dbReference type="EMBL" id="GFY26908.1"/>
    </source>
</evidence>
<sequence length="146" mass="16856">MPPGSHRSTNHRHVTQQNEKYPLLSCSTLQTILTWDWGLFYSPNDQKVTPIQGNGSRSLCASKCCSWLRKALLVKLYYKNFVSVIAALRVHRYIKGMRDSNRPITSSALNKLRKLTLQVLWRYLKDVDVLQQSVLLPRQGSRRCNP</sequence>
<proteinExistence type="predicted"/>
<evidence type="ECO:0000313" key="2">
    <source>
        <dbReference type="Proteomes" id="UP000887159"/>
    </source>
</evidence>
<reference evidence="1" key="1">
    <citation type="submission" date="2020-08" db="EMBL/GenBank/DDBJ databases">
        <title>Multicomponent nature underlies the extraordinary mechanical properties of spider dragline silk.</title>
        <authorList>
            <person name="Kono N."/>
            <person name="Nakamura H."/>
            <person name="Mori M."/>
            <person name="Yoshida Y."/>
            <person name="Ohtoshi R."/>
            <person name="Malay A.D."/>
            <person name="Moran D.A.P."/>
            <person name="Tomita M."/>
            <person name="Numata K."/>
            <person name="Arakawa K."/>
        </authorList>
    </citation>
    <scope>NUCLEOTIDE SEQUENCE</scope>
</reference>
<protein>
    <submittedName>
        <fullName evidence="1">Uncharacterized protein</fullName>
    </submittedName>
</protein>
<dbReference type="Proteomes" id="UP000887159">
    <property type="component" value="Unassembled WGS sequence"/>
</dbReference>
<comment type="caution">
    <text evidence="1">The sequence shown here is derived from an EMBL/GenBank/DDBJ whole genome shotgun (WGS) entry which is preliminary data.</text>
</comment>
<accession>A0A8X6W2F7</accession>
<keyword evidence="2" id="KW-1185">Reference proteome</keyword>
<organism evidence="1 2">
    <name type="scientific">Trichonephila clavipes</name>
    <name type="common">Golden silk orbweaver</name>
    <name type="synonym">Nephila clavipes</name>
    <dbReference type="NCBI Taxonomy" id="2585209"/>
    <lineage>
        <taxon>Eukaryota</taxon>
        <taxon>Metazoa</taxon>
        <taxon>Ecdysozoa</taxon>
        <taxon>Arthropoda</taxon>
        <taxon>Chelicerata</taxon>
        <taxon>Arachnida</taxon>
        <taxon>Araneae</taxon>
        <taxon>Araneomorphae</taxon>
        <taxon>Entelegynae</taxon>
        <taxon>Araneoidea</taxon>
        <taxon>Nephilidae</taxon>
        <taxon>Trichonephila</taxon>
    </lineage>
</organism>